<evidence type="ECO:0000256" key="2">
    <source>
        <dbReference type="SAM" id="Phobius"/>
    </source>
</evidence>
<keyword evidence="2" id="KW-1133">Transmembrane helix</keyword>
<accession>A0A9D6Z1A7</accession>
<evidence type="ECO:0000313" key="3">
    <source>
        <dbReference type="EMBL" id="MBI5250873.1"/>
    </source>
</evidence>
<name>A0A9D6Z1A7_9BACT</name>
<feature type="coiled-coil region" evidence="1">
    <location>
        <begin position="87"/>
        <end position="121"/>
    </location>
</feature>
<feature type="transmembrane region" description="Helical" evidence="2">
    <location>
        <begin position="7"/>
        <end position="23"/>
    </location>
</feature>
<sequence length="142" mass="16244">MRLIRRLIELAFVLFVISLFMKNKDITLQIDYYGLKEPIKVAFWELVTLCVSLGIIIAALGDFITQLKWVRERRRIIKRDQQHQGEVDGLNAKLLQLQEANLRLKKEAEAKSRELDGLRLQAVPQATESSLVRDAKGSATTP</sequence>
<gene>
    <name evidence="3" type="ORF">HY912_15405</name>
</gene>
<keyword evidence="2" id="KW-0472">Membrane</keyword>
<dbReference type="EMBL" id="JACRDE010000398">
    <property type="protein sequence ID" value="MBI5250873.1"/>
    <property type="molecule type" value="Genomic_DNA"/>
</dbReference>
<keyword evidence="1" id="KW-0175">Coiled coil</keyword>
<reference evidence="3" key="1">
    <citation type="submission" date="2020-07" db="EMBL/GenBank/DDBJ databases">
        <title>Huge and variable diversity of episymbiotic CPR bacteria and DPANN archaea in groundwater ecosystems.</title>
        <authorList>
            <person name="He C.Y."/>
            <person name="Keren R."/>
            <person name="Whittaker M."/>
            <person name="Farag I.F."/>
            <person name="Doudna J."/>
            <person name="Cate J.H.D."/>
            <person name="Banfield J.F."/>
        </authorList>
    </citation>
    <scope>NUCLEOTIDE SEQUENCE</scope>
    <source>
        <strain evidence="3">NC_groundwater_1664_Pr3_B-0.1um_52_9</strain>
    </source>
</reference>
<dbReference type="AlphaFoldDB" id="A0A9D6Z1A7"/>
<protein>
    <recommendedName>
        <fullName evidence="5">Lipopolysaccharide assembly protein A domain-containing protein</fullName>
    </recommendedName>
</protein>
<feature type="transmembrane region" description="Helical" evidence="2">
    <location>
        <begin position="43"/>
        <end position="65"/>
    </location>
</feature>
<keyword evidence="2" id="KW-0812">Transmembrane</keyword>
<organism evidence="3 4">
    <name type="scientific">Desulfomonile tiedjei</name>
    <dbReference type="NCBI Taxonomy" id="2358"/>
    <lineage>
        <taxon>Bacteria</taxon>
        <taxon>Pseudomonadati</taxon>
        <taxon>Thermodesulfobacteriota</taxon>
        <taxon>Desulfomonilia</taxon>
        <taxon>Desulfomonilales</taxon>
        <taxon>Desulfomonilaceae</taxon>
        <taxon>Desulfomonile</taxon>
    </lineage>
</organism>
<proteinExistence type="predicted"/>
<evidence type="ECO:0000256" key="1">
    <source>
        <dbReference type="SAM" id="Coils"/>
    </source>
</evidence>
<comment type="caution">
    <text evidence="3">The sequence shown here is derived from an EMBL/GenBank/DDBJ whole genome shotgun (WGS) entry which is preliminary data.</text>
</comment>
<dbReference type="Proteomes" id="UP000807825">
    <property type="component" value="Unassembled WGS sequence"/>
</dbReference>
<evidence type="ECO:0000313" key="4">
    <source>
        <dbReference type="Proteomes" id="UP000807825"/>
    </source>
</evidence>
<evidence type="ECO:0008006" key="5">
    <source>
        <dbReference type="Google" id="ProtNLM"/>
    </source>
</evidence>